<evidence type="ECO:0000256" key="6">
    <source>
        <dbReference type="ARBA" id="ARBA00023194"/>
    </source>
</evidence>
<dbReference type="Pfam" id="PF22624">
    <property type="entry name" value="AASDHPPT_N"/>
    <property type="match status" value="1"/>
</dbReference>
<evidence type="ECO:0000256" key="4">
    <source>
        <dbReference type="ARBA" id="ARBA00022723"/>
    </source>
</evidence>
<evidence type="ECO:0000259" key="7">
    <source>
        <dbReference type="Pfam" id="PF01648"/>
    </source>
</evidence>
<evidence type="ECO:0000313" key="9">
    <source>
        <dbReference type="EMBL" id="RQW12755.1"/>
    </source>
</evidence>
<name>A0A3N9PAX9_9BACL</name>
<keyword evidence="4" id="KW-0479">Metal-binding</keyword>
<dbReference type="GO" id="GO:0005829">
    <property type="term" value="C:cytosol"/>
    <property type="evidence" value="ECO:0007669"/>
    <property type="project" value="TreeGrafter"/>
</dbReference>
<feature type="domain" description="4'-phosphopantetheinyl transferase N-terminal" evidence="8">
    <location>
        <begin position="23"/>
        <end position="100"/>
    </location>
</feature>
<evidence type="ECO:0000313" key="10">
    <source>
        <dbReference type="Proteomes" id="UP000282529"/>
    </source>
</evidence>
<evidence type="ECO:0000256" key="3">
    <source>
        <dbReference type="ARBA" id="ARBA00022679"/>
    </source>
</evidence>
<dbReference type="GO" id="GO:0008897">
    <property type="term" value="F:holo-[acyl-carrier-protein] synthase activity"/>
    <property type="evidence" value="ECO:0007669"/>
    <property type="project" value="InterPro"/>
</dbReference>
<reference evidence="9 10" key="1">
    <citation type="submission" date="2018-11" db="EMBL/GenBank/DDBJ databases">
        <title>Genome sequence of strain 7197.</title>
        <authorList>
            <person name="Gao J."/>
            <person name="Sun J."/>
        </authorList>
    </citation>
    <scope>NUCLEOTIDE SEQUENCE [LARGE SCALE GENOMIC DNA]</scope>
    <source>
        <strain evidence="9 10">7197</strain>
    </source>
</reference>
<keyword evidence="3 9" id="KW-0808">Transferase</keyword>
<gene>
    <name evidence="9" type="ORF">EH198_06830</name>
</gene>
<comment type="caution">
    <text evidence="9">The sequence shown here is derived from an EMBL/GenBank/DDBJ whole genome shotgun (WGS) entry which is preliminary data.</text>
</comment>
<evidence type="ECO:0000256" key="2">
    <source>
        <dbReference type="ARBA" id="ARBA00010990"/>
    </source>
</evidence>
<protein>
    <submittedName>
        <fullName evidence="9">4'-phosphopantetheinyl transferase superfamily protein</fullName>
    </submittedName>
</protein>
<dbReference type="GO" id="GO:0000287">
    <property type="term" value="F:magnesium ion binding"/>
    <property type="evidence" value="ECO:0007669"/>
    <property type="project" value="InterPro"/>
</dbReference>
<dbReference type="InterPro" id="IPR055066">
    <property type="entry name" value="AASDHPPT_N"/>
</dbReference>
<dbReference type="AlphaFoldDB" id="A0A3N9PAX9"/>
<proteinExistence type="inferred from homology"/>
<dbReference type="GO" id="GO:0017000">
    <property type="term" value="P:antibiotic biosynthetic process"/>
    <property type="evidence" value="ECO:0007669"/>
    <property type="project" value="UniProtKB-KW"/>
</dbReference>
<dbReference type="EMBL" id="RQPI01000002">
    <property type="protein sequence ID" value="RQW12755.1"/>
    <property type="molecule type" value="Genomic_DNA"/>
</dbReference>
<keyword evidence="6" id="KW-0045">Antibiotic biosynthesis</keyword>
<keyword evidence="5" id="KW-0460">Magnesium</keyword>
<dbReference type="Gene3D" id="3.90.470.20">
    <property type="entry name" value="4'-phosphopantetheinyl transferase domain"/>
    <property type="match status" value="2"/>
</dbReference>
<dbReference type="InterPro" id="IPR050559">
    <property type="entry name" value="P-Pant_transferase_sf"/>
</dbReference>
<dbReference type="GO" id="GO:0006633">
    <property type="term" value="P:fatty acid biosynthetic process"/>
    <property type="evidence" value="ECO:0007669"/>
    <property type="project" value="InterPro"/>
</dbReference>
<comment type="similarity">
    <text evidence="2">Belongs to the P-Pant transferase superfamily. Gsp/Sfp/HetI/AcpT family.</text>
</comment>
<evidence type="ECO:0000259" key="8">
    <source>
        <dbReference type="Pfam" id="PF22624"/>
    </source>
</evidence>
<dbReference type="NCBIfam" id="TIGR00556">
    <property type="entry name" value="pantethn_trn"/>
    <property type="match status" value="1"/>
</dbReference>
<dbReference type="GO" id="GO:0019878">
    <property type="term" value="P:lysine biosynthetic process via aminoadipic acid"/>
    <property type="evidence" value="ECO:0007669"/>
    <property type="project" value="TreeGrafter"/>
</dbReference>
<dbReference type="Pfam" id="PF01648">
    <property type="entry name" value="ACPS"/>
    <property type="match status" value="1"/>
</dbReference>
<dbReference type="PANTHER" id="PTHR12215">
    <property type="entry name" value="PHOSPHOPANTETHEINE TRANSFERASE"/>
    <property type="match status" value="1"/>
</dbReference>
<dbReference type="RefSeq" id="WP_124694792.1">
    <property type="nucleotide sequence ID" value="NZ_JBHUFE010000008.1"/>
</dbReference>
<dbReference type="PANTHER" id="PTHR12215:SF10">
    <property type="entry name" value="L-AMINOADIPATE-SEMIALDEHYDE DEHYDROGENASE-PHOSPHOPANTETHEINYL TRANSFERASE"/>
    <property type="match status" value="1"/>
</dbReference>
<feature type="domain" description="4'-phosphopantetheinyl transferase" evidence="7">
    <location>
        <begin position="107"/>
        <end position="209"/>
    </location>
</feature>
<evidence type="ECO:0000256" key="5">
    <source>
        <dbReference type="ARBA" id="ARBA00022842"/>
    </source>
</evidence>
<dbReference type="SUPFAM" id="SSF56214">
    <property type="entry name" value="4'-phosphopantetheinyl transferase"/>
    <property type="match status" value="2"/>
</dbReference>
<dbReference type="InterPro" id="IPR037143">
    <property type="entry name" value="4-PPantetheinyl_Trfase_dom_sf"/>
</dbReference>
<accession>A0A3N9PAX9</accession>
<comment type="cofactor">
    <cofactor evidence="1">
        <name>Mg(2+)</name>
        <dbReference type="ChEBI" id="CHEBI:18420"/>
    </cofactor>
</comment>
<dbReference type="OrthoDB" id="9808281at2"/>
<evidence type="ECO:0000256" key="1">
    <source>
        <dbReference type="ARBA" id="ARBA00001946"/>
    </source>
</evidence>
<dbReference type="Proteomes" id="UP000282529">
    <property type="component" value="Unassembled WGS sequence"/>
</dbReference>
<organism evidence="9 10">
    <name type="scientific">Paenibacillus rhizophilus</name>
    <dbReference type="NCBI Taxonomy" id="1850366"/>
    <lineage>
        <taxon>Bacteria</taxon>
        <taxon>Bacillati</taxon>
        <taxon>Bacillota</taxon>
        <taxon>Bacilli</taxon>
        <taxon>Bacillales</taxon>
        <taxon>Paenibacillaceae</taxon>
        <taxon>Paenibacillus</taxon>
    </lineage>
</organism>
<dbReference type="InterPro" id="IPR004568">
    <property type="entry name" value="Ppantetheine-prot_Trfase_dom"/>
</dbReference>
<keyword evidence="10" id="KW-1185">Reference proteome</keyword>
<sequence length="241" mass="27403">MVEVYALPLPHEDGFQKNMELCGYVSSEKNTRIQRMASKKDALRILWADLLIRVLIMDKYKLKNEEISFITNPYGKPVFEGDPSFAFNLSHSGNWIVAAVAEQGQWIGVDIEEIRPIELDIAERFFAPAEYRHLITESKSRQLGYFYDLWTLKESYLKATGAGLTLPLDSFAIHKDRESGTISISQTHSAHAFFFRQYDVDPSYKLSVCSTEEGFAAAVKRVDCSEVYERISGIPVKSTNL</sequence>
<dbReference type="InterPro" id="IPR008278">
    <property type="entry name" value="4-PPantetheinyl_Trfase_dom"/>
</dbReference>